<evidence type="ECO:0000256" key="5">
    <source>
        <dbReference type="ARBA" id="ARBA00023125"/>
    </source>
</evidence>
<keyword evidence="8" id="KW-0511">Multifunctional enzyme</keyword>
<dbReference type="GO" id="GO:0003906">
    <property type="term" value="F:DNA-(apurinic or apyrimidinic site) endonuclease activity"/>
    <property type="evidence" value="ECO:0007669"/>
    <property type="project" value="InterPro"/>
</dbReference>
<keyword evidence="9" id="KW-0326">Glycosidase</keyword>
<keyword evidence="6" id="KW-0234">DNA repair</keyword>
<reference evidence="11" key="1">
    <citation type="submission" date="2018-05" db="EMBL/GenBank/DDBJ databases">
        <authorList>
            <person name="Lanie J.A."/>
            <person name="Ng W.-L."/>
            <person name="Kazmierczak K.M."/>
            <person name="Andrzejewski T.M."/>
            <person name="Davidsen T.M."/>
            <person name="Wayne K.J."/>
            <person name="Tettelin H."/>
            <person name="Glass J.I."/>
            <person name="Rusch D."/>
            <person name="Podicherti R."/>
            <person name="Tsui H.-C.T."/>
            <person name="Winkler M.E."/>
        </authorList>
    </citation>
    <scope>NUCLEOTIDE SEQUENCE</scope>
</reference>
<evidence type="ECO:0000256" key="9">
    <source>
        <dbReference type="ARBA" id="ARBA00023295"/>
    </source>
</evidence>
<dbReference type="SUPFAM" id="SSF57716">
    <property type="entry name" value="Glucocorticoid receptor-like (DNA-binding domain)"/>
    <property type="match status" value="1"/>
</dbReference>
<dbReference type="EMBL" id="UINC01000037">
    <property type="protein sequence ID" value="SUZ47837.1"/>
    <property type="molecule type" value="Genomic_DNA"/>
</dbReference>
<gene>
    <name evidence="11" type="ORF">METZ01_LOCUS691</name>
</gene>
<organism evidence="11">
    <name type="scientific">marine metagenome</name>
    <dbReference type="NCBI Taxonomy" id="408172"/>
    <lineage>
        <taxon>unclassified sequences</taxon>
        <taxon>metagenomes</taxon>
        <taxon>ecological metagenomes</taxon>
    </lineage>
</organism>
<evidence type="ECO:0000259" key="10">
    <source>
        <dbReference type="PROSITE" id="PS51068"/>
    </source>
</evidence>
<evidence type="ECO:0000256" key="3">
    <source>
        <dbReference type="ARBA" id="ARBA00022763"/>
    </source>
</evidence>
<protein>
    <recommendedName>
        <fullName evidence="10">Formamidopyrimidine-DNA glycosylase catalytic domain-containing protein</fullName>
    </recommendedName>
</protein>
<evidence type="ECO:0000256" key="7">
    <source>
        <dbReference type="ARBA" id="ARBA00023239"/>
    </source>
</evidence>
<dbReference type="GO" id="GO:0016829">
    <property type="term" value="F:lyase activity"/>
    <property type="evidence" value="ECO:0007669"/>
    <property type="project" value="UniProtKB-KW"/>
</dbReference>
<feature type="non-terminal residue" evidence="11">
    <location>
        <position position="1"/>
    </location>
</feature>
<keyword evidence="7" id="KW-0456">Lyase</keyword>
<evidence type="ECO:0000256" key="1">
    <source>
        <dbReference type="ARBA" id="ARBA00001668"/>
    </source>
</evidence>
<accession>A0A381MZW3</accession>
<dbReference type="PROSITE" id="PS51068">
    <property type="entry name" value="FPG_CAT"/>
    <property type="match status" value="1"/>
</dbReference>
<keyword evidence="4" id="KW-0378">Hydrolase</keyword>
<proteinExistence type="inferred from homology"/>
<dbReference type="Gene3D" id="3.20.190.10">
    <property type="entry name" value="MutM-like, N-terminal"/>
    <property type="match status" value="1"/>
</dbReference>
<dbReference type="InterPro" id="IPR010979">
    <property type="entry name" value="Ribosomal_uS13-like_H2TH"/>
</dbReference>
<dbReference type="Pfam" id="PF01149">
    <property type="entry name" value="Fapy_DNA_glyco"/>
    <property type="match status" value="1"/>
</dbReference>
<dbReference type="SUPFAM" id="SSF81624">
    <property type="entry name" value="N-terminal domain of MutM-like DNA repair proteins"/>
    <property type="match status" value="1"/>
</dbReference>
<dbReference type="GO" id="GO:0003684">
    <property type="term" value="F:damaged DNA binding"/>
    <property type="evidence" value="ECO:0007669"/>
    <property type="project" value="InterPro"/>
</dbReference>
<feature type="domain" description="Formamidopyrimidine-DNA glycosylase catalytic" evidence="10">
    <location>
        <begin position="1"/>
        <end position="110"/>
    </location>
</feature>
<keyword evidence="5" id="KW-0238">DNA-binding</keyword>
<name>A0A381MZW3_9ZZZZ</name>
<keyword evidence="3" id="KW-0227">DNA damage</keyword>
<dbReference type="PANTHER" id="PTHR22993">
    <property type="entry name" value="FORMAMIDOPYRIMIDINE-DNA GLYCOSYLASE"/>
    <property type="match status" value="1"/>
</dbReference>
<dbReference type="InterPro" id="IPR035937">
    <property type="entry name" value="FPG_N"/>
</dbReference>
<evidence type="ECO:0000256" key="6">
    <source>
        <dbReference type="ARBA" id="ARBA00023204"/>
    </source>
</evidence>
<dbReference type="GO" id="GO:0034039">
    <property type="term" value="F:8-oxo-7,8-dihydroguanine DNA N-glycosylase activity"/>
    <property type="evidence" value="ECO:0007669"/>
    <property type="project" value="TreeGrafter"/>
</dbReference>
<dbReference type="InterPro" id="IPR015886">
    <property type="entry name" value="H2TH_FPG"/>
</dbReference>
<comment type="catalytic activity">
    <reaction evidence="1">
        <text>Hydrolysis of DNA containing ring-opened 7-methylguanine residues, releasing 2,6-diamino-4-hydroxy-5-(N-methyl)formamidopyrimidine.</text>
        <dbReference type="EC" id="3.2.2.23"/>
    </reaction>
</comment>
<comment type="similarity">
    <text evidence="2">Belongs to the FPG family.</text>
</comment>
<evidence type="ECO:0000256" key="8">
    <source>
        <dbReference type="ARBA" id="ARBA00023268"/>
    </source>
</evidence>
<dbReference type="PANTHER" id="PTHR22993:SF9">
    <property type="entry name" value="FORMAMIDOPYRIMIDINE-DNA GLYCOSYLASE"/>
    <property type="match status" value="1"/>
</dbReference>
<dbReference type="GO" id="GO:0006284">
    <property type="term" value="P:base-excision repair"/>
    <property type="evidence" value="ECO:0007669"/>
    <property type="project" value="InterPro"/>
</dbReference>
<dbReference type="SUPFAM" id="SSF46946">
    <property type="entry name" value="S13-like H2TH domain"/>
    <property type="match status" value="1"/>
</dbReference>
<dbReference type="Pfam" id="PF06831">
    <property type="entry name" value="H2TH"/>
    <property type="match status" value="1"/>
</dbReference>
<evidence type="ECO:0000256" key="4">
    <source>
        <dbReference type="ARBA" id="ARBA00022801"/>
    </source>
</evidence>
<dbReference type="AlphaFoldDB" id="A0A381MZW3"/>
<evidence type="ECO:0000256" key="2">
    <source>
        <dbReference type="ARBA" id="ARBA00009409"/>
    </source>
</evidence>
<dbReference type="InterPro" id="IPR012319">
    <property type="entry name" value="FPG_cat"/>
</dbReference>
<dbReference type="SMART" id="SM01232">
    <property type="entry name" value="H2TH"/>
    <property type="match status" value="1"/>
</dbReference>
<dbReference type="Gene3D" id="1.10.8.50">
    <property type="match status" value="1"/>
</dbReference>
<evidence type="ECO:0000313" key="11">
    <source>
        <dbReference type="EMBL" id="SUZ47837.1"/>
    </source>
</evidence>
<dbReference type="GO" id="GO:0008270">
    <property type="term" value="F:zinc ion binding"/>
    <property type="evidence" value="ECO:0007669"/>
    <property type="project" value="InterPro"/>
</dbReference>
<sequence>VETIRHVLDREIADRKVKKVELASMATLSRYRNRKSFAAQVEGRKLGPVRRIGLTLVTKLDGEDLLVIRPGAGSWIRRHAARDAVAPGTEVTITFTIGGQVRLVDPDGTSDLCVVGSDELLDEFPDLAAPGIDPAGEMVPWTAFAGQVLGREMPLKDLLCDKSVVVGVGEVYSDEILFHAGLRHDRLSNSLSTQEVRRLHGALISVINDAVKYRGTDLEDRPFVDVYGEPGTYGEHLAVYGRAGALSERNRTPIQRVRYKGRWTYFCETQV</sequence>